<organism evidence="1 2">
    <name type="scientific">Choristoneura fumiferana</name>
    <name type="common">Spruce budworm moth</name>
    <name type="synonym">Archips fumiferana</name>
    <dbReference type="NCBI Taxonomy" id="7141"/>
    <lineage>
        <taxon>Eukaryota</taxon>
        <taxon>Metazoa</taxon>
        <taxon>Ecdysozoa</taxon>
        <taxon>Arthropoda</taxon>
        <taxon>Hexapoda</taxon>
        <taxon>Insecta</taxon>
        <taxon>Pterygota</taxon>
        <taxon>Neoptera</taxon>
        <taxon>Endopterygota</taxon>
        <taxon>Lepidoptera</taxon>
        <taxon>Glossata</taxon>
        <taxon>Ditrysia</taxon>
        <taxon>Tortricoidea</taxon>
        <taxon>Tortricidae</taxon>
        <taxon>Tortricinae</taxon>
        <taxon>Choristoneura</taxon>
    </lineage>
</organism>
<name>A0ACC0JCD0_CHOFU</name>
<dbReference type="Proteomes" id="UP001064048">
    <property type="component" value="Chromosome 16"/>
</dbReference>
<reference evidence="1 2" key="1">
    <citation type="journal article" date="2022" name="Genome Biol. Evol.">
        <title>The Spruce Budworm Genome: Reconstructing the Evolutionary History of Antifreeze Proteins.</title>
        <authorList>
            <person name="Beliveau C."/>
            <person name="Gagne P."/>
            <person name="Picq S."/>
            <person name="Vernygora O."/>
            <person name="Keeling C.I."/>
            <person name="Pinkney K."/>
            <person name="Doucet D."/>
            <person name="Wen F."/>
            <person name="Johnston J.S."/>
            <person name="Maaroufi H."/>
            <person name="Boyle B."/>
            <person name="Laroche J."/>
            <person name="Dewar K."/>
            <person name="Juretic N."/>
            <person name="Blackburn G."/>
            <person name="Nisole A."/>
            <person name="Brunet B."/>
            <person name="Brandao M."/>
            <person name="Lumley L."/>
            <person name="Duan J."/>
            <person name="Quan G."/>
            <person name="Lucarotti C.J."/>
            <person name="Roe A.D."/>
            <person name="Sperling F.A.H."/>
            <person name="Levesque R.C."/>
            <person name="Cusson M."/>
        </authorList>
    </citation>
    <scope>NUCLEOTIDE SEQUENCE [LARGE SCALE GENOMIC DNA]</scope>
    <source>
        <strain evidence="1">Glfc:IPQL:Cfum</strain>
    </source>
</reference>
<keyword evidence="2" id="KW-1185">Reference proteome</keyword>
<accession>A0ACC0JCD0</accession>
<evidence type="ECO:0000313" key="2">
    <source>
        <dbReference type="Proteomes" id="UP001064048"/>
    </source>
</evidence>
<protein>
    <submittedName>
        <fullName evidence="1">Uncharacterized protein</fullName>
    </submittedName>
</protein>
<proteinExistence type="predicted"/>
<dbReference type="EMBL" id="CM046116">
    <property type="protein sequence ID" value="KAI8421781.1"/>
    <property type="molecule type" value="Genomic_DNA"/>
</dbReference>
<gene>
    <name evidence="1" type="ORF">MSG28_009742</name>
</gene>
<comment type="caution">
    <text evidence="1">The sequence shown here is derived from an EMBL/GenBank/DDBJ whole genome shotgun (WGS) entry which is preliminary data.</text>
</comment>
<sequence length="664" mass="74289">MNLMFVFLLLSSVYVESQCCSVTEVSTLLKGCKYLKGLSETSSGGTTINDDNCGLLVPVLEFLTEPLFQYPQADLNKFYTLIMVETDIPLHTKEQFFLHIVKTNIRGSALRSNSSKTTEGDDLKSYFPPTPPPGTGTYRYISALYEQPDGNFFPDVPFFRVFFNLGEWLSDKNICGPNTFYTLFLLDPDVPLHSEGEFFVHMLKSNIPGSALAAKKNHTTGDVYIPFIPPTPPPALGPHRYISLLYEQANDSFRPDDVPVRRAKFVLGNWLEDKDLCGPVAATQFLTQTEPDTIVICFARVTFEMNAVVFYWLAIPVCQSPATQADRLLEGCSYLRGLSETSVGGTRVDDYNCGLVVPVTEFASEPLFQYPWAVPEKFYTLFVVDPDVPNYAVGEFFLHMLKSNIPGSELKFKNNGTIKGDEYQPYFPPMPPAGSGLHRYISVLYQQADGNFRPDVPLELDCSVECYKLKMDLIFVFLFLSSTVYGETLQCSVTEVKSLLEGCDRLTGLNVTSVGGTIVNDHNCDVLLPKQVFFEEPLFQYALADAKKFYTLLMIDPDAPPQLDGEFFLHMLKSNIPVRTTQATYKPPTPPHGTGAHRYISLLYEQADGNNFLPAVPQSRSRFELADWLRGKNLCGPVANTKLLDRFGVCARRPEILAGLDETN</sequence>
<evidence type="ECO:0000313" key="1">
    <source>
        <dbReference type="EMBL" id="KAI8421781.1"/>
    </source>
</evidence>